<dbReference type="Pfam" id="PF11412">
    <property type="entry name" value="DsbD_N"/>
    <property type="match status" value="1"/>
</dbReference>
<dbReference type="RefSeq" id="WP_004864563.1">
    <property type="nucleotide sequence ID" value="NZ_JH725043.1"/>
</dbReference>
<keyword evidence="1" id="KW-0812">Transmembrane</keyword>
<keyword evidence="4" id="KW-1185">Reference proteome</keyword>
<sequence length="293" mass="33437">MKKIPIFIRLQDIVISLYKKLLVTFSLTFIILELLNFPVRAHTKQNAYLLATSWYESDGGRIRLALTEPSLSGIREGIIEIVLKPKWKTYWRNPGNSGMAPFFTFNQQVSYEIFYPTPQLYETENDWSLGYKDKVVLPFTITGSSKNLSGTLTLGLCHKICLPFTVHFDFSPSVQKNKYLPLSLLKKAQDTLPRTTHDAFKISTEKKENTLFITIQNKHKITPRSLFLDGGEMQIGPTKKVTENADYTLFSAPIYFITDEANHTIFYTVSFKSHALSGTFTLYAQPTPLSTPR</sequence>
<protein>
    <recommendedName>
        <fullName evidence="2">Thiol:disulfide interchange protein DsbD N-terminal domain-containing protein</fullName>
    </recommendedName>
</protein>
<evidence type="ECO:0000259" key="2">
    <source>
        <dbReference type="Pfam" id="PF11412"/>
    </source>
</evidence>
<evidence type="ECO:0000256" key="1">
    <source>
        <dbReference type="SAM" id="Phobius"/>
    </source>
</evidence>
<organism evidence="3 4">
    <name type="scientific">Bartonella vinsonii subsp. arupensis Pm136co</name>
    <dbReference type="NCBI Taxonomy" id="1094561"/>
    <lineage>
        <taxon>Bacteria</taxon>
        <taxon>Pseudomonadati</taxon>
        <taxon>Pseudomonadota</taxon>
        <taxon>Alphaproteobacteria</taxon>
        <taxon>Hyphomicrobiales</taxon>
        <taxon>Bartonellaceae</taxon>
        <taxon>Bartonella</taxon>
    </lineage>
</organism>
<reference evidence="3 4" key="1">
    <citation type="submission" date="2012-03" db="EMBL/GenBank/DDBJ databases">
        <title>The Genome Sequence of Bartonella vinsonii subsp. arupensis str. Pm136co.</title>
        <authorList>
            <consortium name="The Broad Institute Genome Sequencing Platform"/>
            <consortium name="The Broad Institute Genome Sequencing Center for Infectious Disease"/>
            <person name="Feldgarden M."/>
            <person name="Kirby J."/>
            <person name="Kosoy M."/>
            <person name="Birtles R."/>
            <person name="Probert W.S."/>
            <person name="Chiaraviglio L."/>
            <person name="Young S.K."/>
            <person name="Zeng Q."/>
            <person name="Gargeya S."/>
            <person name="Fitzgerald M."/>
            <person name="Haas B."/>
            <person name="Abouelleil A."/>
            <person name="Alvarado L."/>
            <person name="Arachchi H.M."/>
            <person name="Berlin A."/>
            <person name="Chapman S.B."/>
            <person name="Gearin G."/>
            <person name="Goldberg J."/>
            <person name="Griggs A."/>
            <person name="Gujja S."/>
            <person name="Hansen M."/>
            <person name="Heiman D."/>
            <person name="Howarth C."/>
            <person name="Larimer J."/>
            <person name="Lui A."/>
            <person name="MacDonald P.J.P."/>
            <person name="McCowen C."/>
            <person name="Montmayeur A."/>
            <person name="Murphy C."/>
            <person name="Neiman D."/>
            <person name="Pearson M."/>
            <person name="Priest M."/>
            <person name="Roberts A."/>
            <person name="Saif S."/>
            <person name="Shea T."/>
            <person name="Sisk P."/>
            <person name="Stolte C."/>
            <person name="Sykes S."/>
            <person name="Wortman J."/>
            <person name="Nusbaum C."/>
            <person name="Birren B."/>
        </authorList>
    </citation>
    <scope>NUCLEOTIDE SEQUENCE [LARGE SCALE GENOMIC DNA]</scope>
    <source>
        <strain evidence="3 4">Pm136co</strain>
    </source>
</reference>
<feature type="domain" description="Thiol:disulfide interchange protein DsbD N-terminal" evidence="2">
    <location>
        <begin position="78"/>
        <end position="168"/>
    </location>
</feature>
<dbReference type="InterPro" id="IPR028250">
    <property type="entry name" value="DsbDN"/>
</dbReference>
<comment type="caution">
    <text evidence="3">The sequence shown here is derived from an EMBL/GenBank/DDBJ whole genome shotgun (WGS) entry which is preliminary data.</text>
</comment>
<dbReference type="EMBL" id="AIMH01000001">
    <property type="protein sequence ID" value="EJF98986.1"/>
    <property type="molecule type" value="Genomic_DNA"/>
</dbReference>
<proteinExistence type="predicted"/>
<evidence type="ECO:0000313" key="4">
    <source>
        <dbReference type="Proteomes" id="UP000008948"/>
    </source>
</evidence>
<name>A0ABP2QVR1_BARVI</name>
<gene>
    <name evidence="3" type="ORF">MEI_00153</name>
</gene>
<accession>A0ABP2QVR1</accession>
<evidence type="ECO:0000313" key="3">
    <source>
        <dbReference type="EMBL" id="EJF98986.1"/>
    </source>
</evidence>
<feature type="transmembrane region" description="Helical" evidence="1">
    <location>
        <begin position="21"/>
        <end position="39"/>
    </location>
</feature>
<keyword evidence="1" id="KW-0472">Membrane</keyword>
<dbReference type="Proteomes" id="UP000008948">
    <property type="component" value="Unassembled WGS sequence"/>
</dbReference>
<keyword evidence="1" id="KW-1133">Transmembrane helix</keyword>